<comment type="caution">
    <text evidence="1">The sequence shown here is derived from an EMBL/GenBank/DDBJ whole genome shotgun (WGS) entry which is preliminary data.</text>
</comment>
<accession>A0A8H3L176</accession>
<protein>
    <submittedName>
        <fullName evidence="1">Uncharacterized protein</fullName>
    </submittedName>
</protein>
<name>A0A8H3L176_9GLOM</name>
<dbReference type="Proteomes" id="UP000615446">
    <property type="component" value="Unassembled WGS sequence"/>
</dbReference>
<evidence type="ECO:0000313" key="2">
    <source>
        <dbReference type="Proteomes" id="UP000615446"/>
    </source>
</evidence>
<dbReference type="EMBL" id="BLAL01000046">
    <property type="protein sequence ID" value="GES79868.1"/>
    <property type="molecule type" value="Genomic_DNA"/>
</dbReference>
<organism evidence="1 2">
    <name type="scientific">Rhizophagus clarus</name>
    <dbReference type="NCBI Taxonomy" id="94130"/>
    <lineage>
        <taxon>Eukaryota</taxon>
        <taxon>Fungi</taxon>
        <taxon>Fungi incertae sedis</taxon>
        <taxon>Mucoromycota</taxon>
        <taxon>Glomeromycotina</taxon>
        <taxon>Glomeromycetes</taxon>
        <taxon>Glomerales</taxon>
        <taxon>Glomeraceae</taxon>
        <taxon>Rhizophagus</taxon>
    </lineage>
</organism>
<gene>
    <name evidence="1" type="ORF">RCL2_000716300</name>
</gene>
<proteinExistence type="predicted"/>
<evidence type="ECO:0000313" key="1">
    <source>
        <dbReference type="EMBL" id="GES79868.1"/>
    </source>
</evidence>
<reference evidence="1" key="1">
    <citation type="submission" date="2019-10" db="EMBL/GenBank/DDBJ databases">
        <title>Conservation and host-specific expression of non-tandemly repeated heterogenous ribosome RNA gene in arbuscular mycorrhizal fungi.</title>
        <authorList>
            <person name="Maeda T."/>
            <person name="Kobayashi Y."/>
            <person name="Nakagawa T."/>
            <person name="Ezawa T."/>
            <person name="Yamaguchi K."/>
            <person name="Bino T."/>
            <person name="Nishimoto Y."/>
            <person name="Shigenobu S."/>
            <person name="Kawaguchi M."/>
        </authorList>
    </citation>
    <scope>NUCLEOTIDE SEQUENCE</scope>
    <source>
        <strain evidence="1">HR1</strain>
    </source>
</reference>
<dbReference type="AlphaFoldDB" id="A0A8H3L176"/>
<sequence length="134" mass="15187">MIKSQEEWEGHISGDYLLRDIHKKATKAGNRERTDEVLVFLVTSSDETSSLSSSSVNEERWWKLIILTSKACSIAHSYLFSFPTHQHIHAIPGQPLANVVCEAANSQSLPSITRKVNNFWLLQNRVEDVIVLKL</sequence>